<feature type="region of interest" description="Disordered" evidence="1">
    <location>
        <begin position="1"/>
        <end position="21"/>
    </location>
</feature>
<evidence type="ECO:0000256" key="2">
    <source>
        <dbReference type="SAM" id="Phobius"/>
    </source>
</evidence>
<feature type="region of interest" description="Disordered" evidence="1">
    <location>
        <begin position="154"/>
        <end position="176"/>
    </location>
</feature>
<dbReference type="Proteomes" id="UP000306631">
    <property type="component" value="Unassembled WGS sequence"/>
</dbReference>
<accession>A0A4S2CW68</accession>
<evidence type="ECO:0000313" key="4">
    <source>
        <dbReference type="Proteomes" id="UP000306631"/>
    </source>
</evidence>
<feature type="transmembrane region" description="Helical" evidence="2">
    <location>
        <begin position="74"/>
        <end position="94"/>
    </location>
</feature>
<reference evidence="3 4" key="1">
    <citation type="submission" date="2019-04" db="EMBL/GenBank/DDBJ databases">
        <title>Microbes associate with the intestines of laboratory mice.</title>
        <authorList>
            <person name="Navarre W."/>
            <person name="Wong E."/>
            <person name="Huang K."/>
            <person name="Tropini C."/>
            <person name="Ng K."/>
            <person name="Yu B."/>
        </authorList>
    </citation>
    <scope>NUCLEOTIDE SEQUENCE [LARGE SCALE GENOMIC DNA]</scope>
    <source>
        <strain evidence="3 4">NM62_B4-13</strain>
    </source>
</reference>
<comment type="caution">
    <text evidence="3">The sequence shown here is derived from an EMBL/GenBank/DDBJ whole genome shotgun (WGS) entry which is preliminary data.</text>
</comment>
<keyword evidence="2" id="KW-0472">Membrane</keyword>
<dbReference type="EMBL" id="SRYW01000014">
    <property type="protein sequence ID" value="TGY32722.1"/>
    <property type="molecule type" value="Genomic_DNA"/>
</dbReference>
<feature type="compositionally biased region" description="Basic and acidic residues" evidence="1">
    <location>
        <begin position="154"/>
        <end position="164"/>
    </location>
</feature>
<feature type="transmembrane region" description="Helical" evidence="2">
    <location>
        <begin position="101"/>
        <end position="121"/>
    </location>
</feature>
<dbReference type="RefSeq" id="WP_136006168.1">
    <property type="nucleotide sequence ID" value="NZ_SRYW01000014.1"/>
</dbReference>
<gene>
    <name evidence="3" type="ORF">E5352_14930</name>
</gene>
<proteinExistence type="predicted"/>
<protein>
    <recommendedName>
        <fullName evidence="5">Transmembrane protein</fullName>
    </recommendedName>
</protein>
<organism evidence="3 4">
    <name type="scientific">Stenotrophomonas maltophilia</name>
    <name type="common">Pseudomonas maltophilia</name>
    <name type="synonym">Xanthomonas maltophilia</name>
    <dbReference type="NCBI Taxonomy" id="40324"/>
    <lineage>
        <taxon>Bacteria</taxon>
        <taxon>Pseudomonadati</taxon>
        <taxon>Pseudomonadota</taxon>
        <taxon>Gammaproteobacteria</taxon>
        <taxon>Lysobacterales</taxon>
        <taxon>Lysobacteraceae</taxon>
        <taxon>Stenotrophomonas</taxon>
        <taxon>Stenotrophomonas maltophilia group</taxon>
    </lineage>
</organism>
<evidence type="ECO:0000313" key="3">
    <source>
        <dbReference type="EMBL" id="TGY32722.1"/>
    </source>
</evidence>
<evidence type="ECO:0008006" key="5">
    <source>
        <dbReference type="Google" id="ProtNLM"/>
    </source>
</evidence>
<dbReference type="AlphaFoldDB" id="A0A4S2CW68"/>
<keyword evidence="2" id="KW-0812">Transmembrane</keyword>
<sequence>MDDISPYQVGTTTRPAAPRRAWDHAPRPLTSPIRQMAALGAILAVLAVGMAVYHLGDAVQISIETSDGRIGMSLAAAVFLVDACIQIALSWGVLRASRVAACLLMAYYLAGKVLLLVVGDGPTVPGLAWMVVVCGVMLRGTIATFRYHGHLKQEQRHPPRRLSEDPAFAPRTPALE</sequence>
<evidence type="ECO:0000256" key="1">
    <source>
        <dbReference type="SAM" id="MobiDB-lite"/>
    </source>
</evidence>
<feature type="transmembrane region" description="Helical" evidence="2">
    <location>
        <begin position="127"/>
        <end position="147"/>
    </location>
</feature>
<name>A0A4S2CW68_STEMA</name>
<keyword evidence="2" id="KW-1133">Transmembrane helix</keyword>
<feature type="transmembrane region" description="Helical" evidence="2">
    <location>
        <begin position="36"/>
        <end position="54"/>
    </location>
</feature>